<dbReference type="Proteomes" id="UP000293902">
    <property type="component" value="Chromosome"/>
</dbReference>
<evidence type="ECO:0000313" key="1">
    <source>
        <dbReference type="EMBL" id="QBH13649.1"/>
    </source>
</evidence>
<dbReference type="AlphaFoldDB" id="A0A328FA89"/>
<dbReference type="OrthoDB" id="15017at2"/>
<dbReference type="SUPFAM" id="SSF140683">
    <property type="entry name" value="SP0561-like"/>
    <property type="match status" value="1"/>
</dbReference>
<evidence type="ECO:0000313" key="3">
    <source>
        <dbReference type="Proteomes" id="UP000248798"/>
    </source>
</evidence>
<protein>
    <recommendedName>
        <fullName evidence="5">DUF1858 domain-containing protein</fullName>
    </recommendedName>
</protein>
<dbReference type="EMBL" id="CP036313">
    <property type="protein sequence ID" value="QBH13649.1"/>
    <property type="molecule type" value="Genomic_DNA"/>
</dbReference>
<dbReference type="RefSeq" id="WP_111958128.1">
    <property type="nucleotide sequence ID" value="NZ_CP036313.1"/>
</dbReference>
<sequence>MTDKSENSSSTGAIEPGMTVLDIVSTYSATQEVFKRWDDKAGECICCNALFEPLETVSEKYNLDLSALVQELKKAADNCRNRINP</sequence>
<evidence type="ECO:0008006" key="5">
    <source>
        <dbReference type="Google" id="ProtNLM"/>
    </source>
</evidence>
<dbReference type="EMBL" id="QLNI01000031">
    <property type="protein sequence ID" value="RAM01126.1"/>
    <property type="molecule type" value="Genomic_DNA"/>
</dbReference>
<dbReference type="Proteomes" id="UP000248798">
    <property type="component" value="Unassembled WGS sequence"/>
</dbReference>
<reference evidence="2 3" key="1">
    <citation type="submission" date="2018-06" db="EMBL/GenBank/DDBJ databases">
        <title>Complete Genome Sequence of Desulfobacter hydrogenophilus (DSM3380).</title>
        <authorList>
            <person name="Marietou A."/>
            <person name="Schreiber L."/>
            <person name="Marshall I."/>
            <person name="Jorgensen B."/>
        </authorList>
    </citation>
    <scope>NUCLEOTIDE SEQUENCE [LARGE SCALE GENOMIC DNA]</scope>
    <source>
        <strain evidence="2 3">DSM 3380</strain>
    </source>
</reference>
<dbReference type="InterPro" id="IPR038062">
    <property type="entry name" value="ScdA-like_N_sf"/>
</dbReference>
<organism evidence="2 3">
    <name type="scientific">Desulfobacter hydrogenophilus</name>
    <dbReference type="NCBI Taxonomy" id="2291"/>
    <lineage>
        <taxon>Bacteria</taxon>
        <taxon>Pseudomonadati</taxon>
        <taxon>Thermodesulfobacteriota</taxon>
        <taxon>Desulfobacteria</taxon>
        <taxon>Desulfobacterales</taxon>
        <taxon>Desulfobacteraceae</taxon>
        <taxon>Desulfobacter</taxon>
    </lineage>
</organism>
<evidence type="ECO:0000313" key="4">
    <source>
        <dbReference type="Proteomes" id="UP000293902"/>
    </source>
</evidence>
<accession>A0A328FA89</accession>
<dbReference type="Gene3D" id="1.10.3910.10">
    <property type="entry name" value="SP0561-like"/>
    <property type="match status" value="1"/>
</dbReference>
<reference evidence="1 4" key="2">
    <citation type="submission" date="2019-02" db="EMBL/GenBank/DDBJ databases">
        <title>Complete genome sequence of Desulfobacter hydrogenophilus AcRS1.</title>
        <authorList>
            <person name="Marietou A."/>
            <person name="Lund M.B."/>
            <person name="Marshall I.P.G."/>
            <person name="Schreiber L."/>
            <person name="Jorgensen B."/>
        </authorList>
    </citation>
    <scope>NUCLEOTIDE SEQUENCE [LARGE SCALE GENOMIC DNA]</scope>
    <source>
        <strain evidence="1 4">AcRS1</strain>
    </source>
</reference>
<proteinExistence type="predicted"/>
<evidence type="ECO:0000313" key="2">
    <source>
        <dbReference type="EMBL" id="RAM01126.1"/>
    </source>
</evidence>
<name>A0A328FA89_9BACT</name>
<gene>
    <name evidence="2" type="ORF">DO021_15040</name>
    <name evidence="1" type="ORF">EYB58_12365</name>
</gene>
<keyword evidence="4" id="KW-1185">Reference proteome</keyword>